<feature type="domain" description="TonB-dependent receptor-like beta-barrel" evidence="13">
    <location>
        <begin position="300"/>
        <end position="787"/>
    </location>
</feature>
<dbReference type="Pfam" id="PF00593">
    <property type="entry name" value="TonB_dep_Rec_b-barrel"/>
    <property type="match status" value="1"/>
</dbReference>
<keyword evidence="4 10" id="KW-1134">Transmembrane beta strand</keyword>
<evidence type="ECO:0000256" key="12">
    <source>
        <dbReference type="SAM" id="SignalP"/>
    </source>
</evidence>
<dbReference type="EMBL" id="JAJHPV010000009">
    <property type="protein sequence ID" value="MCC6070372.1"/>
    <property type="molecule type" value="Genomic_DNA"/>
</dbReference>
<dbReference type="InterPro" id="IPR000531">
    <property type="entry name" value="Beta-barrel_TonB"/>
</dbReference>
<keyword evidence="3 10" id="KW-0813">Transport</keyword>
<gene>
    <name evidence="15" type="ORF">LMJ30_05275</name>
</gene>
<dbReference type="CDD" id="cd01347">
    <property type="entry name" value="ligand_gated_channel"/>
    <property type="match status" value="1"/>
</dbReference>
<evidence type="ECO:0000259" key="13">
    <source>
        <dbReference type="Pfam" id="PF00593"/>
    </source>
</evidence>
<dbReference type="Gene3D" id="2.170.130.10">
    <property type="entry name" value="TonB-dependent receptor, plug domain"/>
    <property type="match status" value="1"/>
</dbReference>
<dbReference type="Proteomes" id="UP001198701">
    <property type="component" value="Unassembled WGS sequence"/>
</dbReference>
<evidence type="ECO:0000256" key="9">
    <source>
        <dbReference type="ARBA" id="ARBA00023237"/>
    </source>
</evidence>
<dbReference type="InterPro" id="IPR012910">
    <property type="entry name" value="Plug_dom"/>
</dbReference>
<dbReference type="Pfam" id="PF07715">
    <property type="entry name" value="Plug"/>
    <property type="match status" value="1"/>
</dbReference>
<keyword evidence="12" id="KW-0732">Signal</keyword>
<keyword evidence="9 10" id="KW-0998">Cell outer membrane</keyword>
<evidence type="ECO:0000313" key="15">
    <source>
        <dbReference type="EMBL" id="MCC6070372.1"/>
    </source>
</evidence>
<keyword evidence="6 11" id="KW-0798">TonB box</keyword>
<evidence type="ECO:0000256" key="11">
    <source>
        <dbReference type="RuleBase" id="RU003357"/>
    </source>
</evidence>
<reference evidence="15 16" key="1">
    <citation type="submission" date="2021-11" db="EMBL/GenBank/DDBJ databases">
        <authorList>
            <person name="Huq M.A."/>
        </authorList>
    </citation>
    <scope>NUCLEOTIDE SEQUENCE [LARGE SCALE GENOMIC DNA]</scope>
    <source>
        <strain evidence="15 16">MAHUQ-52</strain>
    </source>
</reference>
<dbReference type="InterPro" id="IPR039426">
    <property type="entry name" value="TonB-dep_rcpt-like"/>
</dbReference>
<dbReference type="Gene3D" id="2.40.170.20">
    <property type="entry name" value="TonB-dependent receptor, beta-barrel domain"/>
    <property type="match status" value="1"/>
</dbReference>
<evidence type="ECO:0000256" key="1">
    <source>
        <dbReference type="ARBA" id="ARBA00004571"/>
    </source>
</evidence>
<feature type="signal peptide" evidence="12">
    <location>
        <begin position="1"/>
        <end position="27"/>
    </location>
</feature>
<keyword evidence="8 15" id="KW-0675">Receptor</keyword>
<dbReference type="InterPro" id="IPR037066">
    <property type="entry name" value="Plug_dom_sf"/>
</dbReference>
<evidence type="ECO:0000256" key="6">
    <source>
        <dbReference type="ARBA" id="ARBA00023077"/>
    </source>
</evidence>
<keyword evidence="5 10" id="KW-0812">Transmembrane</keyword>
<dbReference type="PANTHER" id="PTHR47234">
    <property type="match status" value="1"/>
</dbReference>
<evidence type="ECO:0000256" key="3">
    <source>
        <dbReference type="ARBA" id="ARBA00022448"/>
    </source>
</evidence>
<evidence type="ECO:0000256" key="8">
    <source>
        <dbReference type="ARBA" id="ARBA00023170"/>
    </source>
</evidence>
<evidence type="ECO:0000256" key="5">
    <source>
        <dbReference type="ARBA" id="ARBA00022692"/>
    </source>
</evidence>
<evidence type="ECO:0000256" key="4">
    <source>
        <dbReference type="ARBA" id="ARBA00022452"/>
    </source>
</evidence>
<evidence type="ECO:0000256" key="7">
    <source>
        <dbReference type="ARBA" id="ARBA00023136"/>
    </source>
</evidence>
<name>A0ABS8IP40_9BURK</name>
<evidence type="ECO:0000256" key="10">
    <source>
        <dbReference type="PROSITE-ProRule" id="PRU01360"/>
    </source>
</evidence>
<evidence type="ECO:0000259" key="14">
    <source>
        <dbReference type="Pfam" id="PF07715"/>
    </source>
</evidence>
<feature type="domain" description="TonB-dependent receptor plug" evidence="14">
    <location>
        <begin position="51"/>
        <end position="171"/>
    </location>
</feature>
<protein>
    <submittedName>
        <fullName evidence="15">TonB-dependent receptor</fullName>
    </submittedName>
</protein>
<accession>A0ABS8IP40</accession>
<evidence type="ECO:0000256" key="2">
    <source>
        <dbReference type="ARBA" id="ARBA00009810"/>
    </source>
</evidence>
<feature type="chain" id="PRO_5046820919" evidence="12">
    <location>
        <begin position="28"/>
        <end position="828"/>
    </location>
</feature>
<dbReference type="RefSeq" id="WP_229431299.1">
    <property type="nucleotide sequence ID" value="NZ_JAJHPV010000009.1"/>
</dbReference>
<comment type="caution">
    <text evidence="15">The sequence shown here is derived from an EMBL/GenBank/DDBJ whole genome shotgun (WGS) entry which is preliminary data.</text>
</comment>
<organism evidence="15 16">
    <name type="scientific">Massilia agrisoli</name>
    <dbReference type="NCBI Taxonomy" id="2892444"/>
    <lineage>
        <taxon>Bacteria</taxon>
        <taxon>Pseudomonadati</taxon>
        <taxon>Pseudomonadota</taxon>
        <taxon>Betaproteobacteria</taxon>
        <taxon>Burkholderiales</taxon>
        <taxon>Oxalobacteraceae</taxon>
        <taxon>Telluria group</taxon>
        <taxon>Massilia</taxon>
    </lineage>
</organism>
<dbReference type="PANTHER" id="PTHR47234:SF3">
    <property type="entry name" value="SECRETIN_TONB SHORT N-TERMINAL DOMAIN-CONTAINING PROTEIN"/>
    <property type="match status" value="1"/>
</dbReference>
<dbReference type="PROSITE" id="PS52016">
    <property type="entry name" value="TONB_DEPENDENT_REC_3"/>
    <property type="match status" value="1"/>
</dbReference>
<comment type="subcellular location">
    <subcellularLocation>
        <location evidence="1 10">Cell outer membrane</location>
        <topology evidence="1 10">Multi-pass membrane protein</topology>
    </subcellularLocation>
</comment>
<keyword evidence="16" id="KW-1185">Reference proteome</keyword>
<keyword evidence="7 10" id="KW-0472">Membrane</keyword>
<comment type="similarity">
    <text evidence="2 10 11">Belongs to the TonB-dependent receptor family.</text>
</comment>
<proteinExistence type="inferred from homology"/>
<evidence type="ECO:0000313" key="16">
    <source>
        <dbReference type="Proteomes" id="UP001198701"/>
    </source>
</evidence>
<dbReference type="SUPFAM" id="SSF56935">
    <property type="entry name" value="Porins"/>
    <property type="match status" value="1"/>
</dbReference>
<dbReference type="InterPro" id="IPR036942">
    <property type="entry name" value="Beta-barrel_TonB_sf"/>
</dbReference>
<sequence>MHRKFVPKKQVLALTIASLFASGAAVAQAVPDETPTTVVVTGTRVANRTALDTVAPVDIISADTLKASGSTEMNQALSVALPSLNFPRPGLADGTDTIRPATLRGMAPDQTLVLVNSKRRHASALVNVNGTIGRGSASVDMNTIPTAMVRTIEVLRDGAAAQYGSDAISGVVNIRLRTDRDGGEATMSYGARDSEYDIVASPTPAGAIWSAPSSRKRTDGETLTVSLWKGLSLGEDGHLTLAAEVKDQKRTERGGWDYRQQYPLVNGAFDPREATIDRFNAWYGEPEMEQATLFANAGYNLGNNVKLYGWASYQKRDARSAGFFRRALQDQNIISIYPNGYLPIIAPSVDDYSATGGVSWTMGEWDMDASLGYGKNKMAFTIENTLNRSIGPSSKTQFEAGGFSYDQLVANVTGVRSVPMANLASPLNIAVGVEARREGYTLFAGEPDSYRHGGVTLANGTPAPPGAQVFPGFRPANESDTHRTAIGAFVDLEANLTKELLASVAVRGEHYSDFGESLAGKLALRYDFNPAFALRGSVQNGFRAPSPQQQNFTTTSTNFINGVPFEITTFKPNDPVAVALGAKPLDAEKSLNASLGAVMRFGTVNVTVDAYRIDIEDRIILSENLTAANVRDYIRSQGFIGVGGGRFFINGVDTSTRGVDVVVSWPMSMGEAGKLDFTVAGNFTDTDVTKVPVTAQLSALTPAPSLFDRLNVLSLEKGQPANKLNANVNWKLGQWGATFRATRYGKVLSPGTTAALDFEMGAQTVVDLEARYAVTPKLNLAIGADNVFDEYPEALPPSLNTTGNAAFANYAPFGRSGRFIYARAAYSF</sequence>